<feature type="domain" description="OB" evidence="3">
    <location>
        <begin position="104"/>
        <end position="178"/>
    </location>
</feature>
<gene>
    <name evidence="5" type="ORF">CSSPTR1EN2_LOCUS15238</name>
</gene>
<organism evidence="5 6">
    <name type="scientific">Sphagnum troendelagicum</name>
    <dbReference type="NCBI Taxonomy" id="128251"/>
    <lineage>
        <taxon>Eukaryota</taxon>
        <taxon>Viridiplantae</taxon>
        <taxon>Streptophyta</taxon>
        <taxon>Embryophyta</taxon>
        <taxon>Bryophyta</taxon>
        <taxon>Sphagnophytina</taxon>
        <taxon>Sphagnopsida</taxon>
        <taxon>Sphagnales</taxon>
        <taxon>Sphagnaceae</taxon>
        <taxon>Sphagnum</taxon>
    </lineage>
</organism>
<evidence type="ECO:0008006" key="7">
    <source>
        <dbReference type="Google" id="ProtNLM"/>
    </source>
</evidence>
<dbReference type="CDD" id="cd04474">
    <property type="entry name" value="RPA1_DBD_A"/>
    <property type="match status" value="2"/>
</dbReference>
<feature type="domain" description="Replication protein A OB" evidence="4">
    <location>
        <begin position="336"/>
        <end position="416"/>
    </location>
</feature>
<keyword evidence="1" id="KW-0238">DNA-binding</keyword>
<protein>
    <recommendedName>
        <fullName evidence="7">Replication protein A subunit</fullName>
    </recommendedName>
</protein>
<dbReference type="EMBL" id="OZ019895">
    <property type="protein sequence ID" value="CAK9220169.1"/>
    <property type="molecule type" value="Genomic_DNA"/>
</dbReference>
<dbReference type="Gene3D" id="2.40.50.140">
    <property type="entry name" value="Nucleic acid-binding proteins"/>
    <property type="match status" value="3"/>
</dbReference>
<evidence type="ECO:0000313" key="5">
    <source>
        <dbReference type="EMBL" id="CAK9220169.1"/>
    </source>
</evidence>
<evidence type="ECO:0000259" key="3">
    <source>
        <dbReference type="Pfam" id="PF01336"/>
    </source>
</evidence>
<reference evidence="5" key="1">
    <citation type="submission" date="2024-02" db="EMBL/GenBank/DDBJ databases">
        <authorList>
            <consortium name="ELIXIR-Norway"/>
            <consortium name="Elixir Norway"/>
        </authorList>
    </citation>
    <scope>NUCLEOTIDE SEQUENCE</scope>
</reference>
<dbReference type="SUPFAM" id="SSF50249">
    <property type="entry name" value="Nucleic acid-binding proteins"/>
    <property type="match status" value="3"/>
</dbReference>
<keyword evidence="6" id="KW-1185">Reference proteome</keyword>
<evidence type="ECO:0000313" key="6">
    <source>
        <dbReference type="Proteomes" id="UP001497512"/>
    </source>
</evidence>
<dbReference type="PANTHER" id="PTHR47165">
    <property type="entry name" value="OS03G0429900 PROTEIN"/>
    <property type="match status" value="1"/>
</dbReference>
<dbReference type="Pfam" id="PF16900">
    <property type="entry name" value="REPA_OB_2"/>
    <property type="match status" value="1"/>
</dbReference>
<feature type="domain" description="OB" evidence="3">
    <location>
        <begin position="226"/>
        <end position="298"/>
    </location>
</feature>
<feature type="region of interest" description="Disordered" evidence="2">
    <location>
        <begin position="1"/>
        <end position="52"/>
    </location>
</feature>
<dbReference type="InterPro" id="IPR004365">
    <property type="entry name" value="NA-bd_OB_tRNA"/>
</dbReference>
<dbReference type="Proteomes" id="UP001497512">
    <property type="component" value="Chromosome 3"/>
</dbReference>
<dbReference type="Pfam" id="PF01336">
    <property type="entry name" value="tRNA_anti-codon"/>
    <property type="match status" value="2"/>
</dbReference>
<evidence type="ECO:0000259" key="4">
    <source>
        <dbReference type="Pfam" id="PF16900"/>
    </source>
</evidence>
<evidence type="ECO:0000256" key="2">
    <source>
        <dbReference type="SAM" id="MobiDB-lite"/>
    </source>
</evidence>
<name>A0ABP0UG80_9BRYO</name>
<accession>A0ABP0UG80</accession>
<dbReference type="PANTHER" id="PTHR47165:SF4">
    <property type="entry name" value="OS03G0429900 PROTEIN"/>
    <property type="match status" value="1"/>
</dbReference>
<sequence length="446" mass="49280">MHTNAGYRSEGGGIGQSNNGSYSDGHGGGSAVPQTNSGDFQRPAMGGVGGVDNQQVQQQNTYGRPSVAPPYQPAPIYSNRAIAKNEAPARIVPIAALNPYQGRWTIKARVTAKSDVCRLHNARGDGKVFSFDLLDADNGEIQATCFNNVVDQFYDKIDVSMVYFITKGSLKATKKNFSHLKNDWEIFLESSSTVEPCFEGDGPIAKNEAPARIVPIAALNPYQGRWTIKARVIAKSDVRRFHNARGDGKVFSFDLLDANNGEIRATCFNNVVDQFYDKIDVGMVYFITKGSLKGAKKNFNNLKNDWEIFLESSSIVEPCFEGDGSIPQQQFHFRPIGDVENMENNAIVDVIGIVVSINLSSTIMRKNGIETHKRSLQIKDRSGHSVDVTMWGSFSHKEGQQIQDLCDSGQNPVVATLLWRSVGVKPNTWKKWGFGVLRDSRMFRAQ</sequence>
<dbReference type="InterPro" id="IPR012340">
    <property type="entry name" value="NA-bd_OB-fold"/>
</dbReference>
<proteinExistence type="predicted"/>
<evidence type="ECO:0000256" key="1">
    <source>
        <dbReference type="ARBA" id="ARBA00023125"/>
    </source>
</evidence>
<dbReference type="InterPro" id="IPR031657">
    <property type="entry name" value="REPA_OB_2"/>
</dbReference>